<evidence type="ECO:0000256" key="1">
    <source>
        <dbReference type="SAM" id="MobiDB-lite"/>
    </source>
</evidence>
<accession>A0A1R1Y9J5</accession>
<feature type="compositionally biased region" description="Polar residues" evidence="1">
    <location>
        <begin position="156"/>
        <end position="166"/>
    </location>
</feature>
<feature type="region of interest" description="Disordered" evidence="1">
    <location>
        <begin position="44"/>
        <end position="65"/>
    </location>
</feature>
<comment type="caution">
    <text evidence="2">The sequence shown here is derived from an EMBL/GenBank/DDBJ whole genome shotgun (WGS) entry which is preliminary data.</text>
</comment>
<sequence>MMDQEDPYVTTRIPLTDLAVYPELIEAFPSIEEDFFRTPLTEERKESARSCPKSSSMNYLPPPLNDSVYTADNPGLTTEDQHIVFSNKMRVLLADIDSLITQGRRDNLQKGMELPGKLHQLIESESKPLMDQEKLNALISSKKPEKRSKIRKSFCRRQQISAQNGT</sequence>
<dbReference type="EMBL" id="LSSM01001997">
    <property type="protein sequence ID" value="OMJ23591.1"/>
    <property type="molecule type" value="Genomic_DNA"/>
</dbReference>
<feature type="compositionally biased region" description="Basic residues" evidence="1">
    <location>
        <begin position="144"/>
        <end position="155"/>
    </location>
</feature>
<dbReference type="Proteomes" id="UP000187429">
    <property type="component" value="Unassembled WGS sequence"/>
</dbReference>
<reference evidence="3" key="1">
    <citation type="submission" date="2017-01" db="EMBL/GenBank/DDBJ databases">
        <authorList>
            <person name="Wang Y."/>
            <person name="White M."/>
            <person name="Kvist S."/>
            <person name="Moncalvo J.-M."/>
        </authorList>
    </citation>
    <scope>NUCLEOTIDE SEQUENCE [LARGE SCALE GENOMIC DNA]</scope>
    <source>
        <strain evidence="3">ID-206-W2</strain>
    </source>
</reference>
<name>A0A1R1Y9J5_9FUNG</name>
<proteinExistence type="predicted"/>
<dbReference type="AlphaFoldDB" id="A0A1R1Y9J5"/>
<keyword evidence="3" id="KW-1185">Reference proteome</keyword>
<feature type="region of interest" description="Disordered" evidence="1">
    <location>
        <begin position="139"/>
        <end position="166"/>
    </location>
</feature>
<evidence type="ECO:0000313" key="3">
    <source>
        <dbReference type="Proteomes" id="UP000187429"/>
    </source>
</evidence>
<gene>
    <name evidence="2" type="ORF">AYI69_g4915</name>
</gene>
<organism evidence="2 3">
    <name type="scientific">Smittium culicis</name>
    <dbReference type="NCBI Taxonomy" id="133412"/>
    <lineage>
        <taxon>Eukaryota</taxon>
        <taxon>Fungi</taxon>
        <taxon>Fungi incertae sedis</taxon>
        <taxon>Zoopagomycota</taxon>
        <taxon>Kickxellomycotina</taxon>
        <taxon>Harpellomycetes</taxon>
        <taxon>Harpellales</taxon>
        <taxon>Legeriomycetaceae</taxon>
        <taxon>Smittium</taxon>
    </lineage>
</organism>
<evidence type="ECO:0000313" key="2">
    <source>
        <dbReference type="EMBL" id="OMJ23591.1"/>
    </source>
</evidence>
<dbReference type="OrthoDB" id="5545891at2759"/>
<protein>
    <submittedName>
        <fullName evidence="2">Uncharacterized protein</fullName>
    </submittedName>
</protein>